<reference evidence="2" key="1">
    <citation type="submission" date="2023-10" db="EMBL/GenBank/DDBJ databases">
        <authorList>
            <person name="Chen Y."/>
            <person name="Shah S."/>
            <person name="Dougan E. K."/>
            <person name="Thang M."/>
            <person name="Chan C."/>
        </authorList>
    </citation>
    <scope>NUCLEOTIDE SEQUENCE [LARGE SCALE GENOMIC DNA]</scope>
</reference>
<proteinExistence type="predicted"/>
<evidence type="ECO:0000256" key="1">
    <source>
        <dbReference type="SAM" id="MobiDB-lite"/>
    </source>
</evidence>
<feature type="region of interest" description="Disordered" evidence="1">
    <location>
        <begin position="100"/>
        <end position="123"/>
    </location>
</feature>
<comment type="caution">
    <text evidence="2">The sequence shown here is derived from an EMBL/GenBank/DDBJ whole genome shotgun (WGS) entry which is preliminary data.</text>
</comment>
<evidence type="ECO:0000313" key="2">
    <source>
        <dbReference type="EMBL" id="CAK0846034.1"/>
    </source>
</evidence>
<dbReference type="EMBL" id="CAUYUJ010014786">
    <property type="protein sequence ID" value="CAK0846034.1"/>
    <property type="molecule type" value="Genomic_DNA"/>
</dbReference>
<evidence type="ECO:0000313" key="3">
    <source>
        <dbReference type="Proteomes" id="UP001189429"/>
    </source>
</evidence>
<accession>A0ABN9TJC6</accession>
<name>A0ABN9TJC6_9DINO</name>
<protein>
    <submittedName>
        <fullName evidence="2">Uncharacterized protein</fullName>
    </submittedName>
</protein>
<sequence length="123" mass="13389">MSQLLFSPHRTIIVVGHSMFFREVLRRFLSDDFRRTDPEFCRRAGSRKMTNCGVVMLDLDPTRAIHEGPIASAELVLGTGFEEGPGPGLLGGCCAAPGASTDSDEVFEDSPAVTPRRDGQRPP</sequence>
<keyword evidence="3" id="KW-1185">Reference proteome</keyword>
<dbReference type="Proteomes" id="UP001189429">
    <property type="component" value="Unassembled WGS sequence"/>
</dbReference>
<gene>
    <name evidence="2" type="ORF">PCOR1329_LOCUS39641</name>
</gene>
<organism evidence="2 3">
    <name type="scientific">Prorocentrum cordatum</name>
    <dbReference type="NCBI Taxonomy" id="2364126"/>
    <lineage>
        <taxon>Eukaryota</taxon>
        <taxon>Sar</taxon>
        <taxon>Alveolata</taxon>
        <taxon>Dinophyceae</taxon>
        <taxon>Prorocentrales</taxon>
        <taxon>Prorocentraceae</taxon>
        <taxon>Prorocentrum</taxon>
    </lineage>
</organism>